<dbReference type="InParanoid" id="G0P620"/>
<name>G0P620_CAEBE</name>
<evidence type="ECO:0000256" key="1">
    <source>
        <dbReference type="SAM" id="Coils"/>
    </source>
</evidence>
<proteinExistence type="predicted"/>
<dbReference type="Proteomes" id="UP000008068">
    <property type="component" value="Unassembled WGS sequence"/>
</dbReference>
<accession>G0P620</accession>
<dbReference type="EMBL" id="GL380092">
    <property type="protein sequence ID" value="EGT46150.1"/>
    <property type="molecule type" value="Genomic_DNA"/>
</dbReference>
<evidence type="ECO:0000313" key="2">
    <source>
        <dbReference type="EMBL" id="EGT46150.1"/>
    </source>
</evidence>
<sequence length="158" mass="18461">MTTPYAQKIQKSIIDAAVFGEHIEQARELIEARPQPRQSLLSRLLRRRPRSNWAVDTLRESAVAYILIQRKVENLDNQFQLKLSGSTPTALDHYMEKEKESMKNQEDRIKETLGLNFEDLEKEVKELEGLRSKLIESLRRAQKKVRDQERSTQAAFQP</sequence>
<dbReference type="HOGENOM" id="CLU_1670896_0_0_1"/>
<organism evidence="3">
    <name type="scientific">Caenorhabditis brenneri</name>
    <name type="common">Nematode worm</name>
    <dbReference type="NCBI Taxonomy" id="135651"/>
    <lineage>
        <taxon>Eukaryota</taxon>
        <taxon>Metazoa</taxon>
        <taxon>Ecdysozoa</taxon>
        <taxon>Nematoda</taxon>
        <taxon>Chromadorea</taxon>
        <taxon>Rhabditida</taxon>
        <taxon>Rhabditina</taxon>
        <taxon>Rhabditomorpha</taxon>
        <taxon>Rhabditoidea</taxon>
        <taxon>Rhabditidae</taxon>
        <taxon>Peloderinae</taxon>
        <taxon>Caenorhabditis</taxon>
    </lineage>
</organism>
<keyword evidence="3" id="KW-1185">Reference proteome</keyword>
<feature type="coiled-coil region" evidence="1">
    <location>
        <begin position="95"/>
        <end position="151"/>
    </location>
</feature>
<keyword evidence="1" id="KW-0175">Coiled coil</keyword>
<evidence type="ECO:0000313" key="3">
    <source>
        <dbReference type="Proteomes" id="UP000008068"/>
    </source>
</evidence>
<reference evidence="3" key="1">
    <citation type="submission" date="2011-07" db="EMBL/GenBank/DDBJ databases">
        <authorList>
            <consortium name="Caenorhabditis brenneri Sequencing and Analysis Consortium"/>
            <person name="Wilson R.K."/>
        </authorList>
    </citation>
    <scope>NUCLEOTIDE SEQUENCE [LARGE SCALE GENOMIC DNA]</scope>
    <source>
        <strain evidence="3">PB2801</strain>
    </source>
</reference>
<dbReference type="AlphaFoldDB" id="G0P620"/>
<gene>
    <name evidence="2" type="ORF">CAEBREN_19454</name>
</gene>
<protein>
    <submittedName>
        <fullName evidence="2">Uncharacterized protein</fullName>
    </submittedName>
</protein>